<feature type="transmembrane region" description="Helical" evidence="1">
    <location>
        <begin position="42"/>
        <end position="62"/>
    </location>
</feature>
<feature type="domain" description="Prepilin type IV endopeptidase peptidase" evidence="2">
    <location>
        <begin position="3"/>
        <end position="96"/>
    </location>
</feature>
<feature type="transmembrane region" description="Helical" evidence="1">
    <location>
        <begin position="116"/>
        <end position="134"/>
    </location>
</feature>
<reference evidence="3" key="1">
    <citation type="submission" date="2022-03" db="EMBL/GenBank/DDBJ databases">
        <title>Sea Food Isolates.</title>
        <authorList>
            <person name="Li c."/>
        </authorList>
    </citation>
    <scope>NUCLEOTIDE SEQUENCE</scope>
    <source>
        <strain evidence="3">19PA01SH03</strain>
    </source>
</reference>
<dbReference type="EMBL" id="CP095338">
    <property type="protein sequence ID" value="XAG22252.1"/>
    <property type="molecule type" value="Genomic_DNA"/>
</dbReference>
<protein>
    <recommendedName>
        <fullName evidence="2">Prepilin type IV endopeptidase peptidase domain-containing protein</fullName>
    </recommendedName>
</protein>
<dbReference type="GO" id="GO:0016020">
    <property type="term" value="C:membrane"/>
    <property type="evidence" value="ECO:0007669"/>
    <property type="project" value="InterPro"/>
</dbReference>
<accession>A0AAU6SQP7</accession>
<evidence type="ECO:0000259" key="2">
    <source>
        <dbReference type="Pfam" id="PF01478"/>
    </source>
</evidence>
<proteinExistence type="predicted"/>
<gene>
    <name evidence="3" type="ORF">MRN70_05455</name>
</gene>
<dbReference type="InterPro" id="IPR000045">
    <property type="entry name" value="Prepilin_IV_endopep_pep"/>
</dbReference>
<organism evidence="3">
    <name type="scientific">bacterium 19PA01SH03</name>
    <dbReference type="NCBI Taxonomy" id="2920705"/>
    <lineage>
        <taxon>Bacteria</taxon>
    </lineage>
</organism>
<keyword evidence="1" id="KW-0472">Membrane</keyword>
<dbReference type="Gene3D" id="1.20.120.1220">
    <property type="match status" value="1"/>
</dbReference>
<feature type="transmembrane region" description="Helical" evidence="1">
    <location>
        <begin position="83"/>
        <end position="104"/>
    </location>
</feature>
<keyword evidence="1" id="KW-1133">Transmembrane helix</keyword>
<dbReference type="AlphaFoldDB" id="A0AAU6SQP7"/>
<name>A0AAU6SQP7_UNCXX</name>
<dbReference type="GO" id="GO:0004190">
    <property type="term" value="F:aspartic-type endopeptidase activity"/>
    <property type="evidence" value="ECO:0007669"/>
    <property type="project" value="InterPro"/>
</dbReference>
<sequence length="135" mass="14779">MNVLFLLVIDDICKRTLENKYILLLLVFILLGWIFQPNWYVLPYTLAILLFGLALFVFRILAAGDTKLLVVLSLGINPEYIPLTLMGISVAGGLMASGYLLYGLCTNLDAVRQKGIPYGVPISLVGGLAVYISAL</sequence>
<dbReference type="Pfam" id="PF01478">
    <property type="entry name" value="Peptidase_A24"/>
    <property type="match status" value="1"/>
</dbReference>
<evidence type="ECO:0000313" key="3">
    <source>
        <dbReference type="EMBL" id="XAG22252.1"/>
    </source>
</evidence>
<keyword evidence="1" id="KW-0812">Transmembrane</keyword>
<feature type="transmembrane region" description="Helical" evidence="1">
    <location>
        <begin position="21"/>
        <end position="36"/>
    </location>
</feature>
<evidence type="ECO:0000256" key="1">
    <source>
        <dbReference type="SAM" id="Phobius"/>
    </source>
</evidence>